<keyword evidence="5" id="KW-0998">Cell outer membrane</keyword>
<evidence type="ECO:0000256" key="4">
    <source>
        <dbReference type="ARBA" id="ARBA00023136"/>
    </source>
</evidence>
<comment type="similarity">
    <text evidence="2">Belongs to the SusD family.</text>
</comment>
<dbReference type="Proteomes" id="UP000095725">
    <property type="component" value="Unassembled WGS sequence"/>
</dbReference>
<dbReference type="EMBL" id="CZAI01000004">
    <property type="protein sequence ID" value="CUP33254.1"/>
    <property type="molecule type" value="Genomic_DNA"/>
</dbReference>
<dbReference type="InterPro" id="IPR012944">
    <property type="entry name" value="SusD_RagB_dom"/>
</dbReference>
<keyword evidence="3" id="KW-0732">Signal</keyword>
<dbReference type="SUPFAM" id="SSF48452">
    <property type="entry name" value="TPR-like"/>
    <property type="match status" value="1"/>
</dbReference>
<evidence type="ECO:0000256" key="5">
    <source>
        <dbReference type="ARBA" id="ARBA00023237"/>
    </source>
</evidence>
<dbReference type="EMBL" id="CZBL01000003">
    <property type="protein sequence ID" value="CUP78119.1"/>
    <property type="molecule type" value="Genomic_DNA"/>
</dbReference>
<gene>
    <name evidence="8" type="ORF">ERS852494_02002</name>
    <name evidence="9" type="ORF">ERS852558_00958</name>
</gene>
<evidence type="ECO:0000259" key="6">
    <source>
        <dbReference type="Pfam" id="PF07980"/>
    </source>
</evidence>
<keyword evidence="4" id="KW-0472">Membrane</keyword>
<sequence>MNLKYILAAGVVALLAGCDESRFLDTKPQGTLNDDLLSSAEGVELLVTSAYAGLKGPNRDMHWVPMTNWTYGEVRSDNAYKGGGGVNDGDFCTLLETFKIDATWANADEKWFQLYCCLQRCNSALRVMNTLDENTLPVLKSRKAEMKVIRAHFFFELVRLFKQVPYFDENVDIDDYKYIPNNQFTREELLGKIAQEFLDAANDLPDTQSQIGRITKNIAYAYAAKAKLYQAYQQDENNQVIAVDKQLLAEVAALCDKVGAQGKAYDLLNDFQKLDQLEYENGVESVFAVQYSMDDETEGAGNINWSNLLNAPKGPYGGDGFFLPSQNLINAYKTDAYGLPLFDTFNNSDYGTYEGNELTNVEATVDPRLDFVTGRPGITWKTYTVEPCKANWIRNSGEYGFNCTKRFYISPESEDMFQGWPWGASHLNWQIIRYADVLLWKAEALIEIGEAAGLEEARKIINRIRLRAKNSPYVKDFKHPEQNAANYLIGEYPAEGWNQDFARKALRWERRMEFAMEGDRFFDLVRWGIAEETMNSYIVVEQNKRVYYRGTRFIGGRDEYLPIPNAQYNFSEGTYVQNPGYGKFN</sequence>
<dbReference type="STRING" id="47678.ERS852494_02002"/>
<comment type="subcellular location">
    <subcellularLocation>
        <location evidence="1">Cell outer membrane</location>
    </subcellularLocation>
</comment>
<evidence type="ECO:0000256" key="2">
    <source>
        <dbReference type="ARBA" id="ARBA00006275"/>
    </source>
</evidence>
<dbReference type="Pfam" id="PF07980">
    <property type="entry name" value="SusD_RagB"/>
    <property type="match status" value="1"/>
</dbReference>
<accession>A0A174MA45</accession>
<dbReference type="PROSITE" id="PS51257">
    <property type="entry name" value="PROKAR_LIPOPROTEIN"/>
    <property type="match status" value="1"/>
</dbReference>
<dbReference type="RefSeq" id="WP_055171642.1">
    <property type="nucleotide sequence ID" value="NZ_CZAI01000004.1"/>
</dbReference>
<protein>
    <submittedName>
        <fullName evidence="8">SusD family</fullName>
    </submittedName>
</protein>
<organism evidence="8 10">
    <name type="scientific">Bacteroides caccae</name>
    <dbReference type="NCBI Taxonomy" id="47678"/>
    <lineage>
        <taxon>Bacteria</taxon>
        <taxon>Pseudomonadati</taxon>
        <taxon>Bacteroidota</taxon>
        <taxon>Bacteroidia</taxon>
        <taxon>Bacteroidales</taxon>
        <taxon>Bacteroidaceae</taxon>
        <taxon>Bacteroides</taxon>
    </lineage>
</organism>
<proteinExistence type="inferred from homology"/>
<dbReference type="Gene3D" id="1.25.40.390">
    <property type="match status" value="1"/>
</dbReference>
<evidence type="ECO:0000313" key="9">
    <source>
        <dbReference type="EMBL" id="CUP78119.1"/>
    </source>
</evidence>
<dbReference type="Pfam" id="PF14322">
    <property type="entry name" value="SusD-like_3"/>
    <property type="match status" value="1"/>
</dbReference>
<evidence type="ECO:0000256" key="1">
    <source>
        <dbReference type="ARBA" id="ARBA00004442"/>
    </source>
</evidence>
<evidence type="ECO:0000256" key="3">
    <source>
        <dbReference type="ARBA" id="ARBA00022729"/>
    </source>
</evidence>
<dbReference type="GO" id="GO:0009279">
    <property type="term" value="C:cell outer membrane"/>
    <property type="evidence" value="ECO:0007669"/>
    <property type="project" value="UniProtKB-SubCell"/>
</dbReference>
<dbReference type="InterPro" id="IPR011990">
    <property type="entry name" value="TPR-like_helical_dom_sf"/>
</dbReference>
<feature type="domain" description="RagB/SusD" evidence="6">
    <location>
        <begin position="284"/>
        <end position="581"/>
    </location>
</feature>
<evidence type="ECO:0000313" key="10">
    <source>
        <dbReference type="Proteomes" id="UP000095657"/>
    </source>
</evidence>
<evidence type="ECO:0000313" key="11">
    <source>
        <dbReference type="Proteomes" id="UP000095725"/>
    </source>
</evidence>
<evidence type="ECO:0000259" key="7">
    <source>
        <dbReference type="Pfam" id="PF14322"/>
    </source>
</evidence>
<evidence type="ECO:0000313" key="8">
    <source>
        <dbReference type="EMBL" id="CUP33254.1"/>
    </source>
</evidence>
<dbReference type="InterPro" id="IPR033985">
    <property type="entry name" value="SusD-like_N"/>
</dbReference>
<reference evidence="10 11" key="1">
    <citation type="submission" date="2015-09" db="EMBL/GenBank/DDBJ databases">
        <authorList>
            <consortium name="Pathogen Informatics"/>
        </authorList>
    </citation>
    <scope>NUCLEOTIDE SEQUENCE [LARGE SCALE GENOMIC DNA]</scope>
    <source>
        <strain evidence="8 10">2789STDY5834880</strain>
        <strain evidence="9 11">2789STDY5834946</strain>
    </source>
</reference>
<dbReference type="AlphaFoldDB" id="A0A174MA45"/>
<name>A0A174MA45_9BACE</name>
<feature type="domain" description="SusD-like N-terminal" evidence="7">
    <location>
        <begin position="23"/>
        <end position="226"/>
    </location>
</feature>
<dbReference type="Proteomes" id="UP000095657">
    <property type="component" value="Unassembled WGS sequence"/>
</dbReference>